<dbReference type="Pfam" id="PF04749">
    <property type="entry name" value="PLAC8"/>
    <property type="match status" value="1"/>
</dbReference>
<evidence type="ECO:0008006" key="3">
    <source>
        <dbReference type="Google" id="ProtNLM"/>
    </source>
</evidence>
<evidence type="ECO:0000313" key="1">
    <source>
        <dbReference type="EMBL" id="KAJ8992743.1"/>
    </source>
</evidence>
<name>A0AAN6IWJ4_EXODE</name>
<accession>A0AAN6IWJ4</accession>
<dbReference type="PANTHER" id="PTHR15907">
    <property type="entry name" value="DUF614 FAMILY PROTEIN-RELATED"/>
    <property type="match status" value="1"/>
</dbReference>
<sequence>MSEWEHPFFGSSFVDETCVLGWLLPCFLYGKTQARLRNRRLSDFTWFNRECCAWAFLAWCGFSSCIQSASRHNLRKRFGLPGNICFDFCGSLCCPCFALVQEEREVAKKIRNSDRAYQEPEGMIYTGKDYLDKGLEKLV</sequence>
<dbReference type="InterPro" id="IPR006461">
    <property type="entry name" value="PLAC_motif_containing"/>
</dbReference>
<evidence type="ECO:0000313" key="2">
    <source>
        <dbReference type="Proteomes" id="UP001161757"/>
    </source>
</evidence>
<dbReference type="NCBIfam" id="TIGR01571">
    <property type="entry name" value="A_thal_Cys_rich"/>
    <property type="match status" value="1"/>
</dbReference>
<gene>
    <name evidence="1" type="ORF">HRR80_002789</name>
</gene>
<comment type="caution">
    <text evidence="1">The sequence shown here is derived from an EMBL/GenBank/DDBJ whole genome shotgun (WGS) entry which is preliminary data.</text>
</comment>
<reference evidence="1" key="1">
    <citation type="submission" date="2023-01" db="EMBL/GenBank/DDBJ databases">
        <title>Exophiala dermititidis isolated from Cystic Fibrosis Patient.</title>
        <authorList>
            <person name="Kurbessoian T."/>
            <person name="Crocker A."/>
            <person name="Murante D."/>
            <person name="Hogan D.A."/>
            <person name="Stajich J.E."/>
        </authorList>
    </citation>
    <scope>NUCLEOTIDE SEQUENCE</scope>
    <source>
        <strain evidence="1">Ex8</strain>
    </source>
</reference>
<protein>
    <recommendedName>
        <fullName evidence="3">PLAC8 family protein</fullName>
    </recommendedName>
</protein>
<proteinExistence type="predicted"/>
<dbReference type="EMBL" id="JAJGCB010000004">
    <property type="protein sequence ID" value="KAJ8992743.1"/>
    <property type="molecule type" value="Genomic_DNA"/>
</dbReference>
<dbReference type="Proteomes" id="UP001161757">
    <property type="component" value="Unassembled WGS sequence"/>
</dbReference>
<organism evidence="1 2">
    <name type="scientific">Exophiala dermatitidis</name>
    <name type="common">Black yeast-like fungus</name>
    <name type="synonym">Wangiella dermatitidis</name>
    <dbReference type="NCBI Taxonomy" id="5970"/>
    <lineage>
        <taxon>Eukaryota</taxon>
        <taxon>Fungi</taxon>
        <taxon>Dikarya</taxon>
        <taxon>Ascomycota</taxon>
        <taxon>Pezizomycotina</taxon>
        <taxon>Eurotiomycetes</taxon>
        <taxon>Chaetothyriomycetidae</taxon>
        <taxon>Chaetothyriales</taxon>
        <taxon>Herpotrichiellaceae</taxon>
        <taxon>Exophiala</taxon>
    </lineage>
</organism>
<dbReference type="AlphaFoldDB" id="A0AAN6IWJ4"/>